<organism evidence="1 2">
    <name type="scientific">Rhododendron molle</name>
    <name type="common">Chinese azalea</name>
    <name type="synonym">Azalea mollis</name>
    <dbReference type="NCBI Taxonomy" id="49168"/>
    <lineage>
        <taxon>Eukaryota</taxon>
        <taxon>Viridiplantae</taxon>
        <taxon>Streptophyta</taxon>
        <taxon>Embryophyta</taxon>
        <taxon>Tracheophyta</taxon>
        <taxon>Spermatophyta</taxon>
        <taxon>Magnoliopsida</taxon>
        <taxon>eudicotyledons</taxon>
        <taxon>Gunneridae</taxon>
        <taxon>Pentapetalae</taxon>
        <taxon>asterids</taxon>
        <taxon>Ericales</taxon>
        <taxon>Ericaceae</taxon>
        <taxon>Ericoideae</taxon>
        <taxon>Rhodoreae</taxon>
        <taxon>Rhododendron</taxon>
    </lineage>
</organism>
<sequence>MSAMKSQEDSSSASSCSYHVFLSFRGEDTRKTFTDHFYTALNQAGFRTFRDDDGIEKGEDIKSELEKGTSEIEGLKLNIHALKEDMYAITFQISHRPTTTSLETLSLFKVESVGNVEAKIVNNLGLSNLQSMGNLTVKLTSWHGMRQRRLPLQGPSIVPHIIPAYIPSSEVPSWFNFKNLGASVDFIVPSYLNSRTRGLNLCSVYECSRDPKDYEPHTIVSNRTKGLVWNHCPHVFGNAEDGEDTMWLSYWKFGNHLKSGDEINISVSGGEFVQVKEVGVRLLYKEEQEEMSSQSAYEDEIPHQSGNIVPGNVSAHQPGTKFYQLGLHLVKCERCEHRYRIHLGSLPLPIMILLWDVHVSLLQQIGTHFLFLKILVVDLLSCYNLYQRD</sequence>
<protein>
    <submittedName>
        <fullName evidence="1">Uncharacterized protein</fullName>
    </submittedName>
</protein>
<dbReference type="EMBL" id="CM046392">
    <property type="protein sequence ID" value="KAI8556490.1"/>
    <property type="molecule type" value="Genomic_DNA"/>
</dbReference>
<keyword evidence="2" id="KW-1185">Reference proteome</keyword>
<name>A0ACC0NT65_RHOML</name>
<accession>A0ACC0NT65</accession>
<reference evidence="1" key="1">
    <citation type="submission" date="2022-02" db="EMBL/GenBank/DDBJ databases">
        <title>Plant Genome Project.</title>
        <authorList>
            <person name="Zhang R.-G."/>
        </authorList>
    </citation>
    <scope>NUCLEOTIDE SEQUENCE</scope>
    <source>
        <strain evidence="1">AT1</strain>
    </source>
</reference>
<comment type="caution">
    <text evidence="1">The sequence shown here is derived from an EMBL/GenBank/DDBJ whole genome shotgun (WGS) entry which is preliminary data.</text>
</comment>
<gene>
    <name evidence="1" type="ORF">RHMOL_Rhmol05G0257000</name>
</gene>
<proteinExistence type="predicted"/>
<evidence type="ECO:0000313" key="2">
    <source>
        <dbReference type="Proteomes" id="UP001062846"/>
    </source>
</evidence>
<evidence type="ECO:0000313" key="1">
    <source>
        <dbReference type="EMBL" id="KAI8556490.1"/>
    </source>
</evidence>
<dbReference type="Proteomes" id="UP001062846">
    <property type="component" value="Chromosome 5"/>
</dbReference>